<name>A0A974RYJ6_9GAMM</name>
<keyword evidence="3" id="KW-1185">Reference proteome</keyword>
<sequence>MRNLLIISLALMAIGCSSNNNHSSTVDHNLCDINLNKIDNYRAQFSMTTGEPENTQLKELHEKAKEYKAAGDTKNCIATSEQALSIIAQHSNK</sequence>
<dbReference type="EMBL" id="CP067393">
    <property type="protein sequence ID" value="QQP85939.1"/>
    <property type="molecule type" value="Genomic_DNA"/>
</dbReference>
<protein>
    <recommendedName>
        <fullName evidence="4">Lipoprotein</fullName>
    </recommendedName>
</protein>
<feature type="chain" id="PRO_5036938764" description="Lipoprotein" evidence="1">
    <location>
        <begin position="23"/>
        <end position="93"/>
    </location>
</feature>
<evidence type="ECO:0008006" key="4">
    <source>
        <dbReference type="Google" id="ProtNLM"/>
    </source>
</evidence>
<keyword evidence="1" id="KW-0732">Signal</keyword>
<evidence type="ECO:0000313" key="2">
    <source>
        <dbReference type="EMBL" id="QQP85939.1"/>
    </source>
</evidence>
<proteinExistence type="predicted"/>
<dbReference type="AlphaFoldDB" id="A0A974RYJ6"/>
<gene>
    <name evidence="2" type="ORF">JHT90_01385</name>
</gene>
<dbReference type="PROSITE" id="PS51257">
    <property type="entry name" value="PROKAR_LIPOPROTEIN"/>
    <property type="match status" value="1"/>
</dbReference>
<reference evidence="2 3" key="1">
    <citation type="submission" date="2021-01" db="EMBL/GenBank/DDBJ databases">
        <title>Entomomonas sp. F2A isolated from a house cricket (Acheta domesticus).</title>
        <authorList>
            <person name="Spergser J."/>
            <person name="Busse H.-J."/>
        </authorList>
    </citation>
    <scope>NUCLEOTIDE SEQUENCE [LARGE SCALE GENOMIC DNA]</scope>
    <source>
        <strain evidence="2 3">F2A</strain>
    </source>
</reference>
<dbReference type="KEGG" id="eaz:JHT90_01385"/>
<evidence type="ECO:0000256" key="1">
    <source>
        <dbReference type="SAM" id="SignalP"/>
    </source>
</evidence>
<evidence type="ECO:0000313" key="3">
    <source>
        <dbReference type="Proteomes" id="UP000595278"/>
    </source>
</evidence>
<dbReference type="RefSeq" id="WP_201093188.1">
    <property type="nucleotide sequence ID" value="NZ_CP067393.1"/>
</dbReference>
<feature type="signal peptide" evidence="1">
    <location>
        <begin position="1"/>
        <end position="22"/>
    </location>
</feature>
<organism evidence="2 3">
    <name type="scientific">Entomomonas asaccharolytica</name>
    <dbReference type="NCBI Taxonomy" id="2785331"/>
    <lineage>
        <taxon>Bacteria</taxon>
        <taxon>Pseudomonadati</taxon>
        <taxon>Pseudomonadota</taxon>
        <taxon>Gammaproteobacteria</taxon>
        <taxon>Pseudomonadales</taxon>
        <taxon>Pseudomonadaceae</taxon>
        <taxon>Entomomonas</taxon>
    </lineage>
</organism>
<accession>A0A974RYJ6</accession>
<dbReference type="Proteomes" id="UP000595278">
    <property type="component" value="Chromosome"/>
</dbReference>